<feature type="transmembrane region" description="Helical" evidence="1">
    <location>
        <begin position="16"/>
        <end position="35"/>
    </location>
</feature>
<dbReference type="InterPro" id="IPR001036">
    <property type="entry name" value="Acrflvin-R"/>
</dbReference>
<dbReference type="SUPFAM" id="SSF82693">
    <property type="entry name" value="Multidrug efflux transporter AcrB pore domain, PN1, PN2, PC1 and PC2 subdomains"/>
    <property type="match status" value="3"/>
</dbReference>
<dbReference type="SUPFAM" id="SSF82714">
    <property type="entry name" value="Multidrug efflux transporter AcrB TolC docking domain, DN and DC subdomains"/>
    <property type="match status" value="2"/>
</dbReference>
<feature type="transmembrane region" description="Helical" evidence="1">
    <location>
        <begin position="911"/>
        <end position="932"/>
    </location>
</feature>
<keyword evidence="1" id="KW-1133">Transmembrane helix</keyword>
<accession>A0A0B5QDW6</accession>
<dbReference type="SUPFAM" id="SSF82866">
    <property type="entry name" value="Multidrug efflux transporter AcrB transmembrane domain"/>
    <property type="match status" value="2"/>
</dbReference>
<evidence type="ECO:0000313" key="3">
    <source>
        <dbReference type="Proteomes" id="UP000031866"/>
    </source>
</evidence>
<feature type="transmembrane region" description="Helical" evidence="1">
    <location>
        <begin position="428"/>
        <end position="453"/>
    </location>
</feature>
<dbReference type="AlphaFoldDB" id="A0A0B5QDW6"/>
<dbReference type="PANTHER" id="PTHR32063">
    <property type="match status" value="1"/>
</dbReference>
<keyword evidence="1" id="KW-0812">Transmembrane</keyword>
<dbReference type="Pfam" id="PF00873">
    <property type="entry name" value="ACR_tran"/>
    <property type="match status" value="1"/>
</dbReference>
<feature type="transmembrane region" description="Helical" evidence="1">
    <location>
        <begin position="862"/>
        <end position="878"/>
    </location>
</feature>
<dbReference type="EMBL" id="CP010086">
    <property type="protein sequence ID" value="AJG99155.1"/>
    <property type="molecule type" value="Genomic_DNA"/>
</dbReference>
<dbReference type="OrthoDB" id="9757876at2"/>
<name>A0A0B5QDW6_CLOBE</name>
<dbReference type="STRING" id="1520.LF65_02580"/>
<feature type="transmembrane region" description="Helical" evidence="1">
    <location>
        <begin position="363"/>
        <end position="383"/>
    </location>
</feature>
<feature type="transmembrane region" description="Helical" evidence="1">
    <location>
        <begin position="389"/>
        <end position="407"/>
    </location>
</feature>
<feature type="transmembrane region" description="Helical" evidence="1">
    <location>
        <begin position="465"/>
        <end position="492"/>
    </location>
</feature>
<reference evidence="3" key="1">
    <citation type="submission" date="2014-12" db="EMBL/GenBank/DDBJ databases">
        <title>Genome sequence of Clostridium beijerinckii strain 59B.</title>
        <authorList>
            <person name="Little G.T."/>
            <person name="Minton N.P."/>
        </authorList>
    </citation>
    <scope>NUCLEOTIDE SEQUENCE [LARGE SCALE GENOMIC DNA]</scope>
    <source>
        <strain evidence="3">59B</strain>
    </source>
</reference>
<dbReference type="InterPro" id="IPR027463">
    <property type="entry name" value="AcrB_DN_DC_subdom"/>
</dbReference>
<feature type="transmembrane region" description="Helical" evidence="1">
    <location>
        <begin position="987"/>
        <end position="1009"/>
    </location>
</feature>
<dbReference type="Gene3D" id="3.30.2090.10">
    <property type="entry name" value="Multidrug efflux transporter AcrB TolC docking domain, DN and DC subdomains"/>
    <property type="match status" value="2"/>
</dbReference>
<protein>
    <submittedName>
        <fullName evidence="2">Multidrug transporter AcrB</fullName>
    </submittedName>
</protein>
<dbReference type="PANTHER" id="PTHR32063:SF18">
    <property type="entry name" value="CATION EFFLUX SYSTEM PROTEIN"/>
    <property type="match status" value="1"/>
</dbReference>
<dbReference type="Gene3D" id="1.20.1640.10">
    <property type="entry name" value="Multidrug efflux transporter AcrB transmembrane domain"/>
    <property type="match status" value="2"/>
</dbReference>
<dbReference type="KEGG" id="cbei:LF65_02580"/>
<sequence length="1041" mass="115432">MKGFNLTEWCLNRKQLVYFLAITIIVSGIFVYPKLGRNEDPEFTIREMYITVVWPGSTASQVEEQVTDKIERRLQDIPNKDYIKSYSFPGRSVIFIDLKDDVASDKIRDTWVEVRNDINDMKGNLPSNIVGPNFNDRYDDVYGCVYALTSDGYTYEEMREKAENIRRTLLNVKDVKKVDLIGVQTEKISIQIENTKMAQLGISPNTISSALQTQNSVIPSGMIQTSTDNVYLRVSGMFDNVDNISNLPIKAGNQTFRLGDIATITRGYSDPPDPKMFFNGKESIGIAVSMEKGGNVLNLGKNLDKTLDEIKNDLPLGLNIDQVANQPEAVTDSINDFLETFVLALVIVMVVSFVSLGFRTGLVVAISIPLVIAGVFVGMYFLGIPLHKVSLGALIIALGLLVDDAIIAIEMMSVKLEEGWDRFRAGCFAFTSTAFPMLTGTLITCSAFTPIGFSKGSASEYTGSVFTVVTISLLFSWVVSVCFVPVLGFDLIKIKNNENKKSDVYDSKFYNKFRGVLNWCLNHRKLVITTTVILFCTSGYALSHYVQKEFFPAATRPELLVDMTLPQGSSISATQEAADRLSEALKGNKDIVNYSYYVGRGAPRFVLSLEPASQNSNVAQFVILTKDIASRERVNKNVQQLLDSGFENIQSHIKVIQNGPPSNYPVMFRVTGYDNDKVREIAGKVRDAMASNQKLYNINFDWFEKTKAMSIEVDQDKARALGLDSQQISLFLQGQLSGTTVSQFRQDDKTVDIVVKMDSVNINDLGYINNINIPIPSGGFIPMDQIAKINYDAEDGYIVRRDLKPTITVQAEVLPGITGNDAETNIYNQLEDLRKTLPSGYSIDMGGALERSNKGLAQVRDVVPIMIVLMVILLMLQLQNVPKMIMTLLTAPLGIIGVTLALLMLNSPMGFVVVLGILALMGIIIRNSVILVDQIANHIKTGESIREAIIDSTILRFRPIILTAVAAILGMLPLIKNTFWGPMAVAMSGGLFVATILTLFVLPVIYASWYKVDKKPENKIVLENKEVEIQEEEIINEGENE</sequence>
<evidence type="ECO:0000313" key="2">
    <source>
        <dbReference type="EMBL" id="AJG99155.1"/>
    </source>
</evidence>
<dbReference type="Proteomes" id="UP000031866">
    <property type="component" value="Chromosome"/>
</dbReference>
<proteinExistence type="predicted"/>
<dbReference type="RefSeq" id="WP_041896465.1">
    <property type="nucleotide sequence ID" value="NZ_CP010086.2"/>
</dbReference>
<feature type="transmembrane region" description="Helical" evidence="1">
    <location>
        <begin position="337"/>
        <end position="356"/>
    </location>
</feature>
<gene>
    <name evidence="2" type="ORF">LF65_02580</name>
</gene>
<keyword evidence="1" id="KW-0472">Membrane</keyword>
<dbReference type="PRINTS" id="PR00702">
    <property type="entry name" value="ACRIFLAVINRP"/>
</dbReference>
<dbReference type="Gene3D" id="3.30.70.1440">
    <property type="entry name" value="Multidrug efflux transporter AcrB pore domain"/>
    <property type="match status" value="1"/>
</dbReference>
<feature type="transmembrane region" description="Helical" evidence="1">
    <location>
        <begin position="885"/>
        <end position="905"/>
    </location>
</feature>
<dbReference type="Gene3D" id="3.30.70.1320">
    <property type="entry name" value="Multidrug efflux transporter AcrB pore domain like"/>
    <property type="match status" value="1"/>
</dbReference>
<dbReference type="GO" id="GO:0042910">
    <property type="term" value="F:xenobiotic transmembrane transporter activity"/>
    <property type="evidence" value="ECO:0007669"/>
    <property type="project" value="TreeGrafter"/>
</dbReference>
<evidence type="ECO:0000256" key="1">
    <source>
        <dbReference type="SAM" id="Phobius"/>
    </source>
</evidence>
<dbReference type="Gene3D" id="3.30.70.1430">
    <property type="entry name" value="Multidrug efflux transporter AcrB pore domain"/>
    <property type="match status" value="2"/>
</dbReference>
<organism evidence="2 3">
    <name type="scientific">Clostridium beijerinckii</name>
    <name type="common">Clostridium MP</name>
    <dbReference type="NCBI Taxonomy" id="1520"/>
    <lineage>
        <taxon>Bacteria</taxon>
        <taxon>Bacillati</taxon>
        <taxon>Bacillota</taxon>
        <taxon>Clostridia</taxon>
        <taxon>Eubacteriales</taxon>
        <taxon>Clostridiaceae</taxon>
        <taxon>Clostridium</taxon>
    </lineage>
</organism>
<feature type="transmembrane region" description="Helical" evidence="1">
    <location>
        <begin position="953"/>
        <end position="975"/>
    </location>
</feature>
<dbReference type="GO" id="GO:0005886">
    <property type="term" value="C:plasma membrane"/>
    <property type="evidence" value="ECO:0007669"/>
    <property type="project" value="TreeGrafter"/>
</dbReference>